<evidence type="ECO:0000256" key="2">
    <source>
        <dbReference type="ARBA" id="ARBA00023136"/>
    </source>
</evidence>
<dbReference type="Proteomes" id="UP001248581">
    <property type="component" value="Chromosome"/>
</dbReference>
<dbReference type="PANTHER" id="PTHR30329:SF21">
    <property type="entry name" value="LIPOPROTEIN YIAD-RELATED"/>
    <property type="match status" value="1"/>
</dbReference>
<reference evidence="8" key="1">
    <citation type="submission" date="2023-09" db="EMBL/GenBank/DDBJ databases">
        <authorList>
            <person name="Li S."/>
            <person name="Li X."/>
            <person name="Zhang C."/>
            <person name="Zhao Z."/>
        </authorList>
    </citation>
    <scope>NUCLEOTIDE SEQUENCE [LARGE SCALE GENOMIC DNA]</scope>
    <source>
        <strain evidence="8">SQ345</strain>
    </source>
</reference>
<evidence type="ECO:0000313" key="8">
    <source>
        <dbReference type="Proteomes" id="UP001248581"/>
    </source>
</evidence>
<dbReference type="PANTHER" id="PTHR30329">
    <property type="entry name" value="STATOR ELEMENT OF FLAGELLAR MOTOR COMPLEX"/>
    <property type="match status" value="1"/>
</dbReference>
<dbReference type="RefSeq" id="WP_348388525.1">
    <property type="nucleotide sequence ID" value="NZ_CP134146.1"/>
</dbReference>
<dbReference type="InterPro" id="IPR006664">
    <property type="entry name" value="OMP_bac"/>
</dbReference>
<dbReference type="InterPro" id="IPR036737">
    <property type="entry name" value="OmpA-like_sf"/>
</dbReference>
<proteinExistence type="predicted"/>
<dbReference type="SUPFAM" id="SSF103088">
    <property type="entry name" value="OmpA-like"/>
    <property type="match status" value="1"/>
</dbReference>
<evidence type="ECO:0000259" key="6">
    <source>
        <dbReference type="PROSITE" id="PS51123"/>
    </source>
</evidence>
<feature type="chain" id="PRO_5047352614" evidence="5">
    <location>
        <begin position="27"/>
        <end position="255"/>
    </location>
</feature>
<dbReference type="InterPro" id="IPR022511">
    <property type="entry name" value="PdsO"/>
</dbReference>
<dbReference type="InterPro" id="IPR050330">
    <property type="entry name" value="Bact_OuterMem_StrucFunc"/>
</dbReference>
<accession>A0ABY9TKV7</accession>
<keyword evidence="8" id="KW-1185">Reference proteome</keyword>
<dbReference type="InterPro" id="IPR006665">
    <property type="entry name" value="OmpA-like"/>
</dbReference>
<feature type="domain" description="OmpA-like" evidence="6">
    <location>
        <begin position="129"/>
        <end position="246"/>
    </location>
</feature>
<feature type="signal peptide" evidence="5">
    <location>
        <begin position="1"/>
        <end position="26"/>
    </location>
</feature>
<comment type="subcellular location">
    <subcellularLocation>
        <location evidence="1">Cell outer membrane</location>
    </subcellularLocation>
</comment>
<dbReference type="PRINTS" id="PR01021">
    <property type="entry name" value="OMPADOMAIN"/>
</dbReference>
<evidence type="ECO:0000256" key="5">
    <source>
        <dbReference type="SAM" id="SignalP"/>
    </source>
</evidence>
<dbReference type="PROSITE" id="PS51123">
    <property type="entry name" value="OMPA_2"/>
    <property type="match status" value="1"/>
</dbReference>
<dbReference type="EMBL" id="CP134146">
    <property type="protein sequence ID" value="WNC69382.1"/>
    <property type="molecule type" value="Genomic_DNA"/>
</dbReference>
<keyword evidence="2 4" id="KW-0472">Membrane</keyword>
<evidence type="ECO:0000256" key="3">
    <source>
        <dbReference type="ARBA" id="ARBA00023237"/>
    </source>
</evidence>
<evidence type="ECO:0000313" key="7">
    <source>
        <dbReference type="EMBL" id="WNC69382.1"/>
    </source>
</evidence>
<dbReference type="Gene3D" id="3.30.1330.60">
    <property type="entry name" value="OmpA-like domain"/>
    <property type="match status" value="1"/>
</dbReference>
<evidence type="ECO:0000256" key="1">
    <source>
        <dbReference type="ARBA" id="ARBA00004442"/>
    </source>
</evidence>
<name>A0ABY9TKV7_9GAMM</name>
<keyword evidence="5" id="KW-0732">Signal</keyword>
<keyword evidence="3" id="KW-0998">Cell outer membrane</keyword>
<dbReference type="CDD" id="cd07185">
    <property type="entry name" value="OmpA_C-like"/>
    <property type="match status" value="1"/>
</dbReference>
<sequence length="255" mass="28344">MKKTMTAITLSTVLLTTAFITPQAYAEEKNIIEHIEEIPTEEKVGVSIGAIIGGIFGGPPGAFITAIAGDFIAKNMINEEEISALETQVEQQKLSATNAKHKYKGEIKNLEMQYQQEVMNIANSYENSEKAQVENILVSLMFRTGSSVIEPHYEQQVQALAKVLQRSPHLNIDLSGYTDKQGDEQRNLQLAEQRIASVKQLLLDEGIEEQRIFTNAFGELAPVDATVASEVNYFDRRVVMKLKVDSEEVAKQANL</sequence>
<gene>
    <name evidence="7" type="primary">pdsO</name>
    <name evidence="7" type="ORF">RI845_04340</name>
</gene>
<dbReference type="NCBIfam" id="TIGR03789">
    <property type="entry name" value="pdsO"/>
    <property type="match status" value="1"/>
</dbReference>
<organism evidence="7 8">
    <name type="scientific">Thalassotalea nanhaiensis</name>
    <dbReference type="NCBI Taxonomy" id="3065648"/>
    <lineage>
        <taxon>Bacteria</taxon>
        <taxon>Pseudomonadati</taxon>
        <taxon>Pseudomonadota</taxon>
        <taxon>Gammaproteobacteria</taxon>
        <taxon>Alteromonadales</taxon>
        <taxon>Colwelliaceae</taxon>
        <taxon>Thalassotalea</taxon>
    </lineage>
</organism>
<evidence type="ECO:0000256" key="4">
    <source>
        <dbReference type="PROSITE-ProRule" id="PRU00473"/>
    </source>
</evidence>
<protein>
    <submittedName>
        <fullName evidence="7">Sortase-associated OmpA-like protein PdsO</fullName>
    </submittedName>
</protein>
<dbReference type="Pfam" id="PF00691">
    <property type="entry name" value="OmpA"/>
    <property type="match status" value="1"/>
</dbReference>